<keyword evidence="3 6" id="KW-0378">Hydrolase</keyword>
<evidence type="ECO:0000256" key="6">
    <source>
        <dbReference type="RuleBase" id="RU363034"/>
    </source>
</evidence>
<dbReference type="GO" id="GO:0006508">
    <property type="term" value="P:proteolysis"/>
    <property type="evidence" value="ECO:0007669"/>
    <property type="project" value="UniProtKB-KW"/>
</dbReference>
<name>A0A8C8RMK4_9SAUR</name>
<keyword evidence="4 6" id="KW-0720">Serine protease</keyword>
<dbReference type="FunFam" id="2.40.10.10:FF:000077">
    <property type="entry name" value="Predicted protein"/>
    <property type="match status" value="1"/>
</dbReference>
<protein>
    <recommendedName>
        <fullName evidence="7">Peptidase S1 domain-containing protein</fullName>
    </recommendedName>
</protein>
<evidence type="ECO:0000256" key="1">
    <source>
        <dbReference type="ARBA" id="ARBA00007664"/>
    </source>
</evidence>
<proteinExistence type="inferred from homology"/>
<dbReference type="InterPro" id="IPR009003">
    <property type="entry name" value="Peptidase_S1_PA"/>
</dbReference>
<dbReference type="PANTHER" id="PTHR24271">
    <property type="entry name" value="KALLIKREIN-RELATED"/>
    <property type="match status" value="1"/>
</dbReference>
<dbReference type="Gene3D" id="2.40.10.10">
    <property type="entry name" value="Trypsin-like serine proteases"/>
    <property type="match status" value="2"/>
</dbReference>
<dbReference type="PROSITE" id="PS00134">
    <property type="entry name" value="TRYPSIN_HIS"/>
    <property type="match status" value="1"/>
</dbReference>
<accession>A0A8C8RMK4</accession>
<dbReference type="PRINTS" id="PR00722">
    <property type="entry name" value="CHYMOTRYPSIN"/>
</dbReference>
<dbReference type="InterPro" id="IPR001314">
    <property type="entry name" value="Peptidase_S1A"/>
</dbReference>
<dbReference type="PANTHER" id="PTHR24271:SF48">
    <property type="entry name" value="KALLIKREIN-14"/>
    <property type="match status" value="1"/>
</dbReference>
<dbReference type="InterPro" id="IPR001254">
    <property type="entry name" value="Trypsin_dom"/>
</dbReference>
<keyword evidence="2 6" id="KW-0645">Protease</keyword>
<reference evidence="8" key="2">
    <citation type="submission" date="2025-09" db="UniProtKB">
        <authorList>
            <consortium name="Ensembl"/>
        </authorList>
    </citation>
    <scope>IDENTIFICATION</scope>
</reference>
<dbReference type="GO" id="GO:0030141">
    <property type="term" value="C:secretory granule"/>
    <property type="evidence" value="ECO:0007669"/>
    <property type="project" value="TreeGrafter"/>
</dbReference>
<dbReference type="GO" id="GO:0004252">
    <property type="term" value="F:serine-type endopeptidase activity"/>
    <property type="evidence" value="ECO:0007669"/>
    <property type="project" value="InterPro"/>
</dbReference>
<dbReference type="Ensembl" id="ENSPCET00000007289.1">
    <property type="protein sequence ID" value="ENSPCEP00000007043.1"/>
    <property type="gene ID" value="ENSPCEG00000005416.1"/>
</dbReference>
<feature type="domain" description="Peptidase S1" evidence="7">
    <location>
        <begin position="58"/>
        <end position="281"/>
    </location>
</feature>
<dbReference type="PROSITE" id="PS50240">
    <property type="entry name" value="TRYPSIN_DOM"/>
    <property type="match status" value="1"/>
</dbReference>
<evidence type="ECO:0000256" key="3">
    <source>
        <dbReference type="ARBA" id="ARBA00022801"/>
    </source>
</evidence>
<dbReference type="InterPro" id="IPR043504">
    <property type="entry name" value="Peptidase_S1_PA_chymotrypsin"/>
</dbReference>
<comment type="similarity">
    <text evidence="1">Belongs to the peptidase S1 family.</text>
</comment>
<evidence type="ECO:0000256" key="2">
    <source>
        <dbReference type="ARBA" id="ARBA00022670"/>
    </source>
</evidence>
<evidence type="ECO:0000313" key="9">
    <source>
        <dbReference type="Proteomes" id="UP000694393"/>
    </source>
</evidence>
<dbReference type="CDD" id="cd00190">
    <property type="entry name" value="Tryp_SPc"/>
    <property type="match status" value="1"/>
</dbReference>
<dbReference type="PROSITE" id="PS00135">
    <property type="entry name" value="TRYPSIN_SER"/>
    <property type="match status" value="1"/>
</dbReference>
<dbReference type="AlphaFoldDB" id="A0A8C8RMK4"/>
<dbReference type="SUPFAM" id="SSF50494">
    <property type="entry name" value="Trypsin-like serine proteases"/>
    <property type="match status" value="1"/>
</dbReference>
<sequence>MVPRADHLAKPPIWIYKLSVMENPWEVGPGMNDSPQQKGTHDFQSMYMAVGDGQNNRIVGGAPCRPHSVPWQAALFVGSQFSCGGALINRNWVITAAHCNVRCPISVRLGEHNIRDVDWTEQLRLSQKTIPHPHYNPTSKDNDIMLIKLLTPANINSNVQPMELPTTCPSPGEKCTVSGWGMTSSIPTSFPNALHCANVSIISSERCRTIYPRYFTKNMLCAGVLEGGTDACQGDSGGPLVCSGKLQGIVSWGTQTCALPNKPGVYVTICNYINWIQKTINNN</sequence>
<dbReference type="InterPro" id="IPR033116">
    <property type="entry name" value="TRYPSIN_SER"/>
</dbReference>
<reference evidence="8" key="1">
    <citation type="submission" date="2025-08" db="UniProtKB">
        <authorList>
            <consortium name="Ensembl"/>
        </authorList>
    </citation>
    <scope>IDENTIFICATION</scope>
</reference>
<dbReference type="InterPro" id="IPR018114">
    <property type="entry name" value="TRYPSIN_HIS"/>
</dbReference>
<keyword evidence="9" id="KW-1185">Reference proteome</keyword>
<evidence type="ECO:0000259" key="7">
    <source>
        <dbReference type="PROSITE" id="PS50240"/>
    </source>
</evidence>
<organism evidence="8 9">
    <name type="scientific">Pelusios castaneus</name>
    <name type="common">West African mud turtle</name>
    <dbReference type="NCBI Taxonomy" id="367368"/>
    <lineage>
        <taxon>Eukaryota</taxon>
        <taxon>Metazoa</taxon>
        <taxon>Chordata</taxon>
        <taxon>Craniata</taxon>
        <taxon>Vertebrata</taxon>
        <taxon>Euteleostomi</taxon>
        <taxon>Archelosauria</taxon>
        <taxon>Testudinata</taxon>
        <taxon>Testudines</taxon>
        <taxon>Pleurodira</taxon>
        <taxon>Pelomedusidae</taxon>
        <taxon>Pelusios</taxon>
    </lineage>
</organism>
<keyword evidence="5" id="KW-1015">Disulfide bond</keyword>
<dbReference type="SMART" id="SM00020">
    <property type="entry name" value="Tryp_SPc"/>
    <property type="match status" value="1"/>
</dbReference>
<evidence type="ECO:0000256" key="5">
    <source>
        <dbReference type="ARBA" id="ARBA00023157"/>
    </source>
</evidence>
<evidence type="ECO:0000256" key="4">
    <source>
        <dbReference type="ARBA" id="ARBA00022825"/>
    </source>
</evidence>
<evidence type="ECO:0000313" key="8">
    <source>
        <dbReference type="Ensembl" id="ENSPCEP00000007043.1"/>
    </source>
</evidence>
<dbReference type="Pfam" id="PF00089">
    <property type="entry name" value="Trypsin"/>
    <property type="match status" value="1"/>
</dbReference>
<dbReference type="Proteomes" id="UP000694393">
    <property type="component" value="Unplaced"/>
</dbReference>